<comment type="caution">
    <text evidence="1">The sequence shown here is derived from an EMBL/GenBank/DDBJ whole genome shotgun (WGS) entry which is preliminary data.</text>
</comment>
<protein>
    <submittedName>
        <fullName evidence="1">Uncharacterized protein</fullName>
    </submittedName>
</protein>
<sequence length="50" mass="5950">MQNFLQQNALVQIFYFLQKIPLKPLDEFSKCLLNGIGFVGYTQKFLYNQF</sequence>
<evidence type="ECO:0000313" key="2">
    <source>
        <dbReference type="Proteomes" id="UP000004177"/>
    </source>
</evidence>
<name>J0NB23_HELPX</name>
<dbReference type="PATRIC" id="fig|992061.3.peg.824"/>
<evidence type="ECO:0000313" key="1">
    <source>
        <dbReference type="EMBL" id="EJB83612.1"/>
    </source>
</evidence>
<dbReference type="EMBL" id="AKOZ01000003">
    <property type="protein sequence ID" value="EJB83612.1"/>
    <property type="molecule type" value="Genomic_DNA"/>
</dbReference>
<gene>
    <name evidence="1" type="ORF">HPHPH6_0822</name>
</gene>
<dbReference type="Proteomes" id="UP000004177">
    <property type="component" value="Unassembled WGS sequence"/>
</dbReference>
<dbReference type="AlphaFoldDB" id="J0NB23"/>
<accession>J0NB23</accession>
<organism evidence="1 2">
    <name type="scientific">Helicobacter pylori Hp H-6</name>
    <dbReference type="NCBI Taxonomy" id="992061"/>
    <lineage>
        <taxon>Bacteria</taxon>
        <taxon>Pseudomonadati</taxon>
        <taxon>Campylobacterota</taxon>
        <taxon>Epsilonproteobacteria</taxon>
        <taxon>Campylobacterales</taxon>
        <taxon>Helicobacteraceae</taxon>
        <taxon>Helicobacter</taxon>
    </lineage>
</organism>
<proteinExistence type="predicted"/>
<reference evidence="1 2" key="1">
    <citation type="journal article" date="2013" name="Pathog. Dis.">
        <title>Genome sequences of 65 Helicobacter pylori strains isolated from asymptomatic individuals and patients with gastric cancer, peptic ulcer disease, or gastritis.</title>
        <authorList>
            <person name="Blanchard T.G."/>
            <person name="Czinn S.J."/>
            <person name="Correa P."/>
            <person name="Nakazawa T."/>
            <person name="Keelan M."/>
            <person name="Morningstar L."/>
            <person name="Santana-Cruz I."/>
            <person name="Maroo A."/>
            <person name="McCracken C."/>
            <person name="Shefchek K."/>
            <person name="Daugherty S."/>
            <person name="Song Y."/>
            <person name="Fraser C.M."/>
            <person name="Fricke W.F."/>
        </authorList>
    </citation>
    <scope>NUCLEOTIDE SEQUENCE [LARGE SCALE GENOMIC DNA]</scope>
    <source>
        <strain evidence="1 2">Hp H-6</strain>
    </source>
</reference>